<feature type="transmembrane region" description="Helical" evidence="2">
    <location>
        <begin position="32"/>
        <end position="52"/>
    </location>
</feature>
<dbReference type="RefSeq" id="XP_031564335.1">
    <property type="nucleotide sequence ID" value="XM_031708475.1"/>
</dbReference>
<dbReference type="AlphaFoldDB" id="A0A6P8IEK5"/>
<feature type="transmembrane region" description="Helical" evidence="2">
    <location>
        <begin position="122"/>
        <end position="153"/>
    </location>
</feature>
<protein>
    <submittedName>
        <fullName evidence="4">Uncharacterized protein LOC116299754</fullName>
    </submittedName>
</protein>
<keyword evidence="2" id="KW-0812">Transmembrane</keyword>
<reference evidence="4" key="1">
    <citation type="submission" date="2025-08" db="UniProtKB">
        <authorList>
            <consortium name="RefSeq"/>
        </authorList>
    </citation>
    <scope>IDENTIFICATION</scope>
    <source>
        <tissue evidence="4">Tentacle</tissue>
    </source>
</reference>
<organism evidence="3 4">
    <name type="scientific">Actinia tenebrosa</name>
    <name type="common">Australian red waratah sea anemone</name>
    <dbReference type="NCBI Taxonomy" id="6105"/>
    <lineage>
        <taxon>Eukaryota</taxon>
        <taxon>Metazoa</taxon>
        <taxon>Cnidaria</taxon>
        <taxon>Anthozoa</taxon>
        <taxon>Hexacorallia</taxon>
        <taxon>Actiniaria</taxon>
        <taxon>Actiniidae</taxon>
        <taxon>Actinia</taxon>
    </lineage>
</organism>
<evidence type="ECO:0000256" key="1">
    <source>
        <dbReference type="SAM" id="MobiDB-lite"/>
    </source>
</evidence>
<keyword evidence="2" id="KW-0472">Membrane</keyword>
<dbReference type="OrthoDB" id="10288409at2759"/>
<feature type="transmembrane region" description="Helical" evidence="2">
    <location>
        <begin position="85"/>
        <end position="102"/>
    </location>
</feature>
<proteinExistence type="predicted"/>
<evidence type="ECO:0000313" key="4">
    <source>
        <dbReference type="RefSeq" id="XP_031564335.1"/>
    </source>
</evidence>
<gene>
    <name evidence="4" type="primary">LOC116299754</name>
</gene>
<evidence type="ECO:0000313" key="3">
    <source>
        <dbReference type="Proteomes" id="UP000515163"/>
    </source>
</evidence>
<accession>A0A6P8IEK5</accession>
<sequence length="310" mass="35570">MESPIHYQKTVHYLWYIATFEYVFQYKKSHPLMFALFLPLIIPGCLLKAMLAGLVILKAVSVLSGCGVNLLMFALPLMLHLSGHLVLGVALVGICYLIYLVYKAILQVCRSFELEPWTARTLLTYIIWLIYEECYIALHICGLATYAMVYIILSYLPCMLVLMAWLGLNVVKLVFVMTLLAYNRWCSLASDNGKQFCCCKSTDIFPISPGKEREILKNQKGKTSEVTDKPKKQKLSDETTVEPRPETSKQTIREKEIDNIRRSILTTNLTKENVKDMWLKKQQSRRGSRRWSRMSNNALSVSVSSMSKDW</sequence>
<name>A0A6P8IEK5_ACTTE</name>
<dbReference type="KEGG" id="aten:116299754"/>
<evidence type="ECO:0000256" key="2">
    <source>
        <dbReference type="SAM" id="Phobius"/>
    </source>
</evidence>
<dbReference type="Proteomes" id="UP000515163">
    <property type="component" value="Unplaced"/>
</dbReference>
<dbReference type="InParanoid" id="A0A6P8IEK5"/>
<dbReference type="GeneID" id="116299754"/>
<keyword evidence="3" id="KW-1185">Reference proteome</keyword>
<feature type="transmembrane region" description="Helical" evidence="2">
    <location>
        <begin position="159"/>
        <end position="182"/>
    </location>
</feature>
<feature type="region of interest" description="Disordered" evidence="1">
    <location>
        <begin position="219"/>
        <end position="251"/>
    </location>
</feature>
<keyword evidence="2" id="KW-1133">Transmembrane helix</keyword>